<evidence type="ECO:0000313" key="2">
    <source>
        <dbReference type="Proteomes" id="UP000824120"/>
    </source>
</evidence>
<dbReference type="Proteomes" id="UP000824120">
    <property type="component" value="Chromosome 5"/>
</dbReference>
<keyword evidence="2" id="KW-1185">Reference proteome</keyword>
<name>A0A9J5YW96_SOLCO</name>
<accession>A0A9J5YW96</accession>
<gene>
    <name evidence="1" type="ORF">H5410_026166</name>
</gene>
<comment type="caution">
    <text evidence="1">The sequence shown here is derived from an EMBL/GenBank/DDBJ whole genome shotgun (WGS) entry which is preliminary data.</text>
</comment>
<reference evidence="1 2" key="1">
    <citation type="submission" date="2020-09" db="EMBL/GenBank/DDBJ databases">
        <title>De no assembly of potato wild relative species, Solanum commersonii.</title>
        <authorList>
            <person name="Cho K."/>
        </authorList>
    </citation>
    <scope>NUCLEOTIDE SEQUENCE [LARGE SCALE GENOMIC DNA]</scope>
    <source>
        <strain evidence="1">LZ3.2</strain>
        <tissue evidence="1">Leaf</tissue>
    </source>
</reference>
<dbReference type="AlphaFoldDB" id="A0A9J5YW96"/>
<protein>
    <submittedName>
        <fullName evidence="1">Uncharacterized protein</fullName>
    </submittedName>
</protein>
<proteinExistence type="predicted"/>
<evidence type="ECO:0000313" key="1">
    <source>
        <dbReference type="EMBL" id="KAG5604674.1"/>
    </source>
</evidence>
<sequence length="81" mass="9000">MVNTASAKCLIQHSSVSRSLLKLERNKLTAFLTIAEDIAYTALQLSLLCWEGDTRITWHAIIPSNKRYAINNLVSSKGIPV</sequence>
<dbReference type="EMBL" id="JACXVP010000005">
    <property type="protein sequence ID" value="KAG5604674.1"/>
    <property type="molecule type" value="Genomic_DNA"/>
</dbReference>
<organism evidence="1 2">
    <name type="scientific">Solanum commersonii</name>
    <name type="common">Commerson's wild potato</name>
    <name type="synonym">Commerson's nightshade</name>
    <dbReference type="NCBI Taxonomy" id="4109"/>
    <lineage>
        <taxon>Eukaryota</taxon>
        <taxon>Viridiplantae</taxon>
        <taxon>Streptophyta</taxon>
        <taxon>Embryophyta</taxon>
        <taxon>Tracheophyta</taxon>
        <taxon>Spermatophyta</taxon>
        <taxon>Magnoliopsida</taxon>
        <taxon>eudicotyledons</taxon>
        <taxon>Gunneridae</taxon>
        <taxon>Pentapetalae</taxon>
        <taxon>asterids</taxon>
        <taxon>lamiids</taxon>
        <taxon>Solanales</taxon>
        <taxon>Solanaceae</taxon>
        <taxon>Solanoideae</taxon>
        <taxon>Solaneae</taxon>
        <taxon>Solanum</taxon>
    </lineage>
</organism>